<protein>
    <submittedName>
        <fullName evidence="1">Uncharacterized protein</fullName>
    </submittedName>
</protein>
<sequence length="41" mass="4377">MVRHAGEGVLSVVEPAVLPLNQKTCSHPMHGPLPFPPAMCQ</sequence>
<proteinExistence type="predicted"/>
<keyword evidence="2" id="KW-1185">Reference proteome</keyword>
<gene>
    <name evidence="1" type="ORF">A176_000078</name>
</gene>
<name>A0A0H4WIM8_9BACT</name>
<organism evidence="1 2">
    <name type="scientific">Pseudomyxococcus hansupus</name>
    <dbReference type="NCBI Taxonomy" id="1297742"/>
    <lineage>
        <taxon>Bacteria</taxon>
        <taxon>Pseudomonadati</taxon>
        <taxon>Myxococcota</taxon>
        <taxon>Myxococcia</taxon>
        <taxon>Myxococcales</taxon>
        <taxon>Cystobacterineae</taxon>
        <taxon>Myxococcaceae</taxon>
        <taxon>Pseudomyxococcus</taxon>
    </lineage>
</organism>
<accession>A0A0H4WIM8</accession>
<dbReference type="AlphaFoldDB" id="A0A0H4WIM8"/>
<evidence type="ECO:0000313" key="1">
    <source>
        <dbReference type="EMBL" id="AKQ63166.1"/>
    </source>
</evidence>
<evidence type="ECO:0000313" key="2">
    <source>
        <dbReference type="Proteomes" id="UP000009026"/>
    </source>
</evidence>
<dbReference type="KEGG" id="mym:A176_000078"/>
<dbReference type="EMBL" id="CP012109">
    <property type="protein sequence ID" value="AKQ63166.1"/>
    <property type="molecule type" value="Genomic_DNA"/>
</dbReference>
<reference evidence="1 2" key="1">
    <citation type="journal article" date="2016" name="PLoS ONE">
        <title>Complete Genome Sequence and Comparative Genomics of a Novel Myxobacterium Myxococcus hansupus.</title>
        <authorList>
            <person name="Sharma G."/>
            <person name="Narwani T."/>
            <person name="Subramanian S."/>
        </authorList>
    </citation>
    <scope>NUCLEOTIDE SEQUENCE [LARGE SCALE GENOMIC DNA]</scope>
    <source>
        <strain evidence="2">mixupus</strain>
    </source>
</reference>
<dbReference type="Proteomes" id="UP000009026">
    <property type="component" value="Chromosome"/>
</dbReference>